<comment type="similarity">
    <text evidence="8">Belongs to the G-protein coupled receptor 1 family.</text>
</comment>
<dbReference type="InterPro" id="IPR000504">
    <property type="entry name" value="RRM_dom"/>
</dbReference>
<dbReference type="PROSITE" id="PS50102">
    <property type="entry name" value="RRM"/>
    <property type="match status" value="2"/>
</dbReference>
<evidence type="ECO:0000256" key="2">
    <source>
        <dbReference type="ARBA" id="ARBA00006375"/>
    </source>
</evidence>
<dbReference type="InterPro" id="IPR000276">
    <property type="entry name" value="GPCR_Rhodpsn"/>
</dbReference>
<name>A0ABQ9D495_9PASS</name>
<evidence type="ECO:0000256" key="9">
    <source>
        <dbReference type="SAM" id="MobiDB-lite"/>
    </source>
</evidence>
<feature type="transmembrane region" description="Helical" evidence="10">
    <location>
        <begin position="416"/>
        <end position="438"/>
    </location>
</feature>
<feature type="repeat" description="Solcar" evidence="7">
    <location>
        <begin position="163"/>
        <end position="248"/>
    </location>
</feature>
<feature type="compositionally biased region" description="Polar residues" evidence="9">
    <location>
        <begin position="671"/>
        <end position="681"/>
    </location>
</feature>
<dbReference type="PANTHER" id="PTHR16001">
    <property type="entry name" value="ECTO-NOX DISULFIDE-THIOL EXCHANGER"/>
    <property type="match status" value="1"/>
</dbReference>
<feature type="region of interest" description="Disordered" evidence="9">
    <location>
        <begin position="671"/>
        <end position="711"/>
    </location>
</feature>
<dbReference type="Gene3D" id="1.10.555.10">
    <property type="entry name" value="Rho GTPase activation protein"/>
    <property type="match status" value="1"/>
</dbReference>
<comment type="subcellular location">
    <subcellularLocation>
        <location evidence="1">Membrane</location>
        <topology evidence="1">Multi-pass membrane protein</topology>
    </subcellularLocation>
</comment>
<dbReference type="Gene3D" id="1.50.40.10">
    <property type="entry name" value="Mitochondrial carrier domain"/>
    <property type="match status" value="1"/>
</dbReference>
<evidence type="ECO:0000256" key="1">
    <source>
        <dbReference type="ARBA" id="ARBA00004141"/>
    </source>
</evidence>
<dbReference type="SUPFAM" id="SSF103506">
    <property type="entry name" value="Mitochondrial carrier"/>
    <property type="match status" value="1"/>
</dbReference>
<reference evidence="14" key="1">
    <citation type="submission" date="2019-10" db="EMBL/GenBank/DDBJ databases">
        <authorList>
            <person name="Soares A.E.R."/>
            <person name="Aleixo A."/>
            <person name="Schneider P."/>
            <person name="Miyaki C.Y."/>
            <person name="Schneider M.P."/>
            <person name="Mello C."/>
            <person name="Vasconcelos A.T.R."/>
        </authorList>
    </citation>
    <scope>NUCLEOTIDE SEQUENCE</scope>
    <source>
        <tissue evidence="14">Muscle</tissue>
    </source>
</reference>
<evidence type="ECO:0000256" key="8">
    <source>
        <dbReference type="RuleBase" id="RU000688"/>
    </source>
</evidence>
<evidence type="ECO:0000256" key="6">
    <source>
        <dbReference type="PROSITE-ProRule" id="PRU00176"/>
    </source>
</evidence>
<dbReference type="InterPro" id="IPR038876">
    <property type="entry name" value="ENOX"/>
</dbReference>
<keyword evidence="8" id="KW-0807">Transducer</keyword>
<dbReference type="PROSITE" id="PS00237">
    <property type="entry name" value="G_PROTEIN_RECEP_F1_1"/>
    <property type="match status" value="1"/>
</dbReference>
<dbReference type="InterPro" id="IPR000198">
    <property type="entry name" value="RhoGAP_dom"/>
</dbReference>
<feature type="repeat" description="Solcar" evidence="7">
    <location>
        <begin position="257"/>
        <end position="347"/>
    </location>
</feature>
<dbReference type="InterPro" id="IPR023395">
    <property type="entry name" value="MCP_dom_sf"/>
</dbReference>
<dbReference type="PROSITE" id="PS50262">
    <property type="entry name" value="G_PROTEIN_RECEP_F1_2"/>
    <property type="match status" value="1"/>
</dbReference>
<dbReference type="PRINTS" id="PR00237">
    <property type="entry name" value="GPCRRHODOPSN"/>
</dbReference>
<dbReference type="CDD" id="cd12411">
    <property type="entry name" value="RRM_ist3_like"/>
    <property type="match status" value="1"/>
</dbReference>
<dbReference type="SUPFAM" id="SSF81321">
    <property type="entry name" value="Family A G protein-coupled receptor-like"/>
    <property type="match status" value="1"/>
</dbReference>
<dbReference type="SMART" id="SM00360">
    <property type="entry name" value="RRM"/>
    <property type="match status" value="2"/>
</dbReference>
<feature type="transmembrane region" description="Helical" evidence="10">
    <location>
        <begin position="459"/>
        <end position="480"/>
    </location>
</feature>
<dbReference type="SUPFAM" id="SSF48350">
    <property type="entry name" value="GTPase activation domain, GAP"/>
    <property type="match status" value="1"/>
</dbReference>
<evidence type="ECO:0000256" key="3">
    <source>
        <dbReference type="ARBA" id="ARBA00022692"/>
    </source>
</evidence>
<dbReference type="EMBL" id="WHWB01034034">
    <property type="protein sequence ID" value="KAJ7414753.1"/>
    <property type="molecule type" value="Genomic_DNA"/>
</dbReference>
<dbReference type="PROSITE" id="PS50920">
    <property type="entry name" value="SOLCAR"/>
    <property type="match status" value="2"/>
</dbReference>
<dbReference type="PANTHER" id="PTHR16001:SF7">
    <property type="entry name" value="ECTO-NOX DISULFIDE-THIOL EXCHANGER 2"/>
    <property type="match status" value="1"/>
</dbReference>
<comment type="caution">
    <text evidence="14">The sequence shown here is derived from an EMBL/GenBank/DDBJ whole genome shotgun (WGS) entry which is preliminary data.</text>
</comment>
<keyword evidence="6" id="KW-0694">RNA-binding</keyword>
<dbReference type="Pfam" id="PF00001">
    <property type="entry name" value="7tm_1"/>
    <property type="match status" value="1"/>
</dbReference>
<evidence type="ECO:0000259" key="12">
    <source>
        <dbReference type="PROSITE" id="PS50238"/>
    </source>
</evidence>
<dbReference type="InterPro" id="IPR045844">
    <property type="entry name" value="RRM_Ist3-like"/>
</dbReference>
<comment type="similarity">
    <text evidence="2">Belongs to the mitochondrial carrier (TC 2.A.29) family.</text>
</comment>
<keyword evidence="8" id="KW-0297">G-protein coupled receptor</keyword>
<dbReference type="Pfam" id="PF00076">
    <property type="entry name" value="RRM_1"/>
    <property type="match status" value="2"/>
</dbReference>
<evidence type="ECO:0000256" key="5">
    <source>
        <dbReference type="ARBA" id="ARBA00023136"/>
    </source>
</evidence>
<evidence type="ECO:0000313" key="15">
    <source>
        <dbReference type="Proteomes" id="UP001145742"/>
    </source>
</evidence>
<dbReference type="InterPro" id="IPR017452">
    <property type="entry name" value="GPCR_Rhodpsn_7TM"/>
</dbReference>
<dbReference type="Pfam" id="PF00620">
    <property type="entry name" value="RhoGAP"/>
    <property type="match status" value="1"/>
</dbReference>
<dbReference type="SUPFAM" id="SSF54928">
    <property type="entry name" value="RNA-binding domain, RBD"/>
    <property type="match status" value="2"/>
</dbReference>
<keyword evidence="3 7" id="KW-0812">Transmembrane</keyword>
<feature type="transmembrane region" description="Helical" evidence="10">
    <location>
        <begin position="500"/>
        <end position="522"/>
    </location>
</feature>
<feature type="transmembrane region" description="Helical" evidence="10">
    <location>
        <begin position="378"/>
        <end position="401"/>
    </location>
</feature>
<dbReference type="Pfam" id="PF23267">
    <property type="entry name" value="ENOX1"/>
    <property type="match status" value="1"/>
</dbReference>
<dbReference type="Gene3D" id="1.20.1070.10">
    <property type="entry name" value="Rhodopsin 7-helix transmembrane proteins"/>
    <property type="match status" value="1"/>
</dbReference>
<keyword evidence="15" id="KW-1185">Reference proteome</keyword>
<feature type="domain" description="G-protein coupled receptors family 1 profile" evidence="13">
    <location>
        <begin position="359"/>
        <end position="583"/>
    </location>
</feature>
<dbReference type="InterPro" id="IPR018108">
    <property type="entry name" value="MCP_transmembrane"/>
</dbReference>
<feature type="domain" description="Rho-GAP" evidence="12">
    <location>
        <begin position="1410"/>
        <end position="1608"/>
    </location>
</feature>
<feature type="domain" description="RRM" evidence="11">
    <location>
        <begin position="811"/>
        <end position="890"/>
    </location>
</feature>
<feature type="transmembrane region" description="Helical" evidence="10">
    <location>
        <begin position="562"/>
        <end position="586"/>
    </location>
</feature>
<evidence type="ECO:0000256" key="4">
    <source>
        <dbReference type="ARBA" id="ARBA00022989"/>
    </source>
</evidence>
<accession>A0ABQ9D495</accession>
<feature type="transmembrane region" description="Helical" evidence="10">
    <location>
        <begin position="343"/>
        <end position="371"/>
    </location>
</feature>
<dbReference type="InterPro" id="IPR012677">
    <property type="entry name" value="Nucleotide-bd_a/b_plait_sf"/>
</dbReference>
<dbReference type="Proteomes" id="UP001145742">
    <property type="component" value="Unassembled WGS sequence"/>
</dbReference>
<evidence type="ECO:0000313" key="14">
    <source>
        <dbReference type="EMBL" id="KAJ7414753.1"/>
    </source>
</evidence>
<organism evidence="14 15">
    <name type="scientific">Willisornis vidua</name>
    <name type="common">Xingu scale-backed antbird</name>
    <dbReference type="NCBI Taxonomy" id="1566151"/>
    <lineage>
        <taxon>Eukaryota</taxon>
        <taxon>Metazoa</taxon>
        <taxon>Chordata</taxon>
        <taxon>Craniata</taxon>
        <taxon>Vertebrata</taxon>
        <taxon>Euteleostomi</taxon>
        <taxon>Archelosauria</taxon>
        <taxon>Archosauria</taxon>
        <taxon>Dinosauria</taxon>
        <taxon>Saurischia</taxon>
        <taxon>Theropoda</taxon>
        <taxon>Coelurosauria</taxon>
        <taxon>Aves</taxon>
        <taxon>Neognathae</taxon>
        <taxon>Neoaves</taxon>
        <taxon>Telluraves</taxon>
        <taxon>Australaves</taxon>
        <taxon>Passeriformes</taxon>
        <taxon>Thamnophilidae</taxon>
        <taxon>Willisornis</taxon>
    </lineage>
</organism>
<dbReference type="InterPro" id="IPR008936">
    <property type="entry name" value="Rho_GTPase_activation_prot"/>
</dbReference>
<feature type="region of interest" description="Disordered" evidence="9">
    <location>
        <begin position="1109"/>
        <end position="1129"/>
    </location>
</feature>
<gene>
    <name evidence="14" type="ORF">WISP_82017</name>
</gene>
<keyword evidence="8" id="KW-0675">Receptor</keyword>
<dbReference type="InterPro" id="IPR056611">
    <property type="entry name" value="ENOX1/2_dom"/>
</dbReference>
<proteinExistence type="inferred from homology"/>
<feature type="region of interest" description="Disordered" evidence="9">
    <location>
        <begin position="135"/>
        <end position="154"/>
    </location>
</feature>
<keyword evidence="5 7" id="KW-0472">Membrane</keyword>
<protein>
    <submittedName>
        <fullName evidence="14">Uncharacterized protein</fullName>
    </submittedName>
</protein>
<dbReference type="CDD" id="cd12228">
    <property type="entry name" value="RRM_ENOX"/>
    <property type="match status" value="1"/>
</dbReference>
<feature type="domain" description="RRM" evidence="11">
    <location>
        <begin position="36"/>
        <end position="114"/>
    </location>
</feature>
<evidence type="ECO:0000256" key="7">
    <source>
        <dbReference type="PROSITE-ProRule" id="PRU00282"/>
    </source>
</evidence>
<dbReference type="Gene3D" id="3.30.70.330">
    <property type="match status" value="2"/>
</dbReference>
<evidence type="ECO:0000259" key="11">
    <source>
        <dbReference type="PROSITE" id="PS50102"/>
    </source>
</evidence>
<sequence length="1687" mass="187961">MNPLTKVKLINELNAREAELGVQEAVSWHAEYKDSAWIFVGGLHYELTEGDVICVFSQYGEVVNINLVRDKKTGKSKGFCFLCYEDQRSTILAVDNFNGIKIKGRTIRVDHVANYRPPKESEDWDEVTKALHAKGCGVKTPPHSSSDSLSEDEDVPVKKQKDETLLINVICGVVSGVISSALANPTDVLKIRMQAQGSLFQGGMIGSFIDIYQQEGTRGLWRGVVPTAQRAAIVVGVELPVYDITKKHLILSGLMGDTIFAHFVSSFTCGLAGAIASNPVDVVRTRMMNQRAIVGSTELYKGTLDGLVKTWKSEGFFALYKGFWPNWLRLGPWNIIGTAMASWAVGAILSILASFIIAANMLVAIVLLCVIHKSGSKGLCFVLNLAIADTIVGFTVMGLAIDEFSHPFNPSHDFCVLRMAFVTFSSAASILSLILVACDRHLAIRKPFHYFQLVTGRRVGMCLVGLWLVAALIGFLPVLIPSFQTPYDLEKCSFFHVFHPAYLLTMFCIGFFPALFLFLYLYCDMLKIASMHVQHIQEVEQAGLAGGCPPPRPTSDMKAMRTVATLIGCFMLSWLPFFIASIVLMLCPNGCERSPPGSLYPLGYFQPDPAAMFTEFLEVESSGIEITALQSVWKKVWYKCLGPSVFWDSIIVICLNPLSFDPASSTESLQLGSATCPQVSESPAEDGSDPGKRKRAVPPADGGRNLSLDSIPMGLPMSDPTAWATAMNNLGMAPMGMTGQPLLPDFDPALGMMTGIPPINPMMPGLGIVPPPIPPDMPAVKEIIHCKSCTLFPPNPHLPPPATRERPPGCKTVFVGGLPENGTEQIIMEVFEQCGEVIAIRKSKKNFCHIRFAEEFMVDKALYLSGYRIRLGSSTDKKDTGRLHVDFAQARDDLYEWECKQRMLAREERHRRRLAEERFRPPSPPPVVHYSDHECSVVAEKLKVSSCDIPMRLHFRDFEIPLSRTFVAAKGGTQEIRNIHNDELMGIRREEEMEMSDEEIEDPSEMKETEESALVSQVEALKEENDSLRWQLDAYRNEVELLKQEQGKATRDEDTTKEQQMKLLQQALQGMQKHLLKVQEEYKKREAELEKVKEDKLKVETLLENLKEQQSMADEEDKEGDAADCQGNESSTSRVCACSQEKECPVEKTLSNSPVKSEREVLLVGIISTFLHVHPFGASIEYICSYLQRLDSKICTAEVEVLMMRLQNTFRQELSGVGASLEKSEFGIHGLFPPSEQLEFADCGSVGVDVAQQHQFILETRTSSERILALTPVPGPGMQAVPLQSLSELERASLQELSLYRLQEKLLLGDLSLDRDGPKGSKSIRQKLESFSKERKVQFYNLLKDLSDNTGASRIPQQSQAGMSFSILGAMSVDSITDLSDNTSKLLEALQLSHPYELNPRRIPGKKKTLSLNPITWQVPRIVDRCCTHIETHGLQTVGIFRVGSSKKRVQQLREEFDQGLDVFLDEHQSVHDVAALLKEFLRDMPDSLIPRELYGAFLSTATMDGPAQLDALQLLLFLLPPCHSDTLHRLLRFLREVARHAEHSWDPDGREIPGNKMTVSNLATVFGPNILQKEKSGEKDAGALNFEDSTAIILVLQRLIEHHQDLFMVSPEMQCDVLRRLFQTDPDVIDYLLRRKFPAVPKPEREDSAEDRSPSALPGWTRSLESSAVSSELYSNVSFLNLHTGI</sequence>
<dbReference type="PROSITE" id="PS50238">
    <property type="entry name" value="RHOGAP"/>
    <property type="match status" value="1"/>
</dbReference>
<dbReference type="InterPro" id="IPR035979">
    <property type="entry name" value="RBD_domain_sf"/>
</dbReference>
<dbReference type="InterPro" id="IPR034140">
    <property type="entry name" value="ENOX_RRM"/>
</dbReference>
<dbReference type="SMART" id="SM00324">
    <property type="entry name" value="RhoGAP"/>
    <property type="match status" value="1"/>
</dbReference>
<evidence type="ECO:0000256" key="10">
    <source>
        <dbReference type="SAM" id="Phobius"/>
    </source>
</evidence>
<dbReference type="Pfam" id="PF00153">
    <property type="entry name" value="Mito_carr"/>
    <property type="match status" value="2"/>
</dbReference>
<evidence type="ECO:0000259" key="13">
    <source>
        <dbReference type="PROSITE" id="PS50262"/>
    </source>
</evidence>
<keyword evidence="4 10" id="KW-1133">Transmembrane helix</keyword>